<dbReference type="InterPro" id="IPR044730">
    <property type="entry name" value="RNase_H-like_dom_plant"/>
</dbReference>
<dbReference type="GO" id="GO:0005634">
    <property type="term" value="C:nucleus"/>
    <property type="evidence" value="ECO:0007669"/>
    <property type="project" value="UniProtKB-SubCell"/>
</dbReference>
<keyword evidence="2 3" id="KW-0539">Nucleus</keyword>
<evidence type="ECO:0000313" key="6">
    <source>
        <dbReference type="Proteomes" id="UP001459277"/>
    </source>
</evidence>
<evidence type="ECO:0000256" key="3">
    <source>
        <dbReference type="PROSITE-ProRule" id="PRU00357"/>
    </source>
</evidence>
<proteinExistence type="predicted"/>
<dbReference type="PANTHER" id="PTHR31319:SF110">
    <property type="entry name" value="CCT MOTIF FAMILY PROTEIN"/>
    <property type="match status" value="1"/>
</dbReference>
<dbReference type="AlphaFoldDB" id="A0AAW2DEP4"/>
<organism evidence="5 6">
    <name type="scientific">Lithocarpus litseifolius</name>
    <dbReference type="NCBI Taxonomy" id="425828"/>
    <lineage>
        <taxon>Eukaryota</taxon>
        <taxon>Viridiplantae</taxon>
        <taxon>Streptophyta</taxon>
        <taxon>Embryophyta</taxon>
        <taxon>Tracheophyta</taxon>
        <taxon>Spermatophyta</taxon>
        <taxon>Magnoliopsida</taxon>
        <taxon>eudicotyledons</taxon>
        <taxon>Gunneridae</taxon>
        <taxon>Pentapetalae</taxon>
        <taxon>rosids</taxon>
        <taxon>fabids</taxon>
        <taxon>Fagales</taxon>
        <taxon>Fagaceae</taxon>
        <taxon>Lithocarpus</taxon>
    </lineage>
</organism>
<dbReference type="EMBL" id="JAZDWU010000003">
    <property type="protein sequence ID" value="KAL0009112.1"/>
    <property type="molecule type" value="Genomic_DNA"/>
</dbReference>
<dbReference type="GO" id="GO:0004523">
    <property type="term" value="F:RNA-DNA hybrid ribonuclease activity"/>
    <property type="evidence" value="ECO:0007669"/>
    <property type="project" value="InterPro"/>
</dbReference>
<dbReference type="GO" id="GO:0003700">
    <property type="term" value="F:DNA-binding transcription factor activity"/>
    <property type="evidence" value="ECO:0007669"/>
    <property type="project" value="TreeGrafter"/>
</dbReference>
<keyword evidence="6" id="KW-1185">Reference proteome</keyword>
<dbReference type="InterPro" id="IPR045281">
    <property type="entry name" value="CONSTANS-like"/>
</dbReference>
<comment type="caution">
    <text evidence="5">The sequence shown here is derived from an EMBL/GenBank/DDBJ whole genome shotgun (WGS) entry which is preliminary data.</text>
</comment>
<evidence type="ECO:0000313" key="5">
    <source>
        <dbReference type="EMBL" id="KAL0009112.1"/>
    </source>
</evidence>
<dbReference type="InterPro" id="IPR012337">
    <property type="entry name" value="RNaseH-like_sf"/>
</dbReference>
<dbReference type="GO" id="GO:0003676">
    <property type="term" value="F:nucleic acid binding"/>
    <property type="evidence" value="ECO:0007669"/>
    <property type="project" value="InterPro"/>
</dbReference>
<dbReference type="CDD" id="cd06222">
    <property type="entry name" value="RNase_H_like"/>
    <property type="match status" value="1"/>
</dbReference>
<dbReference type="InterPro" id="IPR002156">
    <property type="entry name" value="RNaseH_domain"/>
</dbReference>
<dbReference type="Pfam" id="PF06203">
    <property type="entry name" value="CCT"/>
    <property type="match status" value="1"/>
</dbReference>
<gene>
    <name evidence="5" type="ORF">SO802_010614</name>
</gene>
<sequence length="654" mass="72143">MSSIPQFYSDCTWATDNLSQFSTPTMAAGVTSGAGHGTIFGTGPIWSTGQESLVPLFDNNGAIDHIVSSVSDNRMPSIPGLLGTSSTNLVAAPALPDYKMDSCGMAGVGNFGSGYQQTMCDFGDECCGFLEDLKPVYPAVGENWGIQGNQPPLIEESNIKVGRYSEEERKERILRYMKKRNQRNFNKTIKYACRKTLADRRVRVRGRFARNSELCEEEMIRKKKDNPHKEQEFCCSDSLQIKTDEDEWLQEAMASLMCLPYIAGVFSAKFFPSGSVFDAKIASGSYAWLSIVMASKLVQSGLLWRVGNGTKISIYNDRWLPGGSSACVVSPKIEEASNWVVADLLEPGGGGWNEQLVDSIFLPFEAQRIKSIPLCVTNQEDCLSWPRCRFGSYSVKTGYQLLCENEVSSLPSCSNSDAVTSFWKGIWRLKVPNKVKVFLWCACSRALPTKVSEGWASPFAEVRRMYQNLESMSDLVNIIKETGNNLELFAMTAWLIWLRRNKVRTNDNPQPCSKIALSASSLLAEFQQGNQGPACKSRSGPVRWQPPSGNTVKVNFDGAVFGEDQDVGIGVVIRNNEGLVLAALSEKVRMPITVEILEMLAARKAASFAKDLGFRQVCFEGDAELVVKCLQSGAESNALAGHLAKDFMSIRGYF</sequence>
<dbReference type="PROSITE" id="PS51017">
    <property type="entry name" value="CCT"/>
    <property type="match status" value="1"/>
</dbReference>
<dbReference type="InterPro" id="IPR036397">
    <property type="entry name" value="RNaseH_sf"/>
</dbReference>
<protein>
    <recommendedName>
        <fullName evidence="4">CCT domain-containing protein</fullName>
    </recommendedName>
</protein>
<dbReference type="Proteomes" id="UP001459277">
    <property type="component" value="Unassembled WGS sequence"/>
</dbReference>
<dbReference type="PANTHER" id="PTHR31319">
    <property type="entry name" value="ZINC FINGER PROTEIN CONSTANS-LIKE 4"/>
    <property type="match status" value="1"/>
</dbReference>
<dbReference type="Gene3D" id="3.30.420.10">
    <property type="entry name" value="Ribonuclease H-like superfamily/Ribonuclease H"/>
    <property type="match status" value="1"/>
</dbReference>
<evidence type="ECO:0000256" key="2">
    <source>
        <dbReference type="ARBA" id="ARBA00023242"/>
    </source>
</evidence>
<comment type="subcellular location">
    <subcellularLocation>
        <location evidence="1 3">Nucleus</location>
    </subcellularLocation>
</comment>
<dbReference type="InterPro" id="IPR010402">
    <property type="entry name" value="CCT_domain"/>
</dbReference>
<dbReference type="SUPFAM" id="SSF53098">
    <property type="entry name" value="Ribonuclease H-like"/>
    <property type="match status" value="1"/>
</dbReference>
<feature type="domain" description="CCT" evidence="4">
    <location>
        <begin position="169"/>
        <end position="211"/>
    </location>
</feature>
<accession>A0AAW2DEP4</accession>
<name>A0AAW2DEP4_9ROSI</name>
<dbReference type="Pfam" id="PF13456">
    <property type="entry name" value="RVT_3"/>
    <property type="match status" value="1"/>
</dbReference>
<evidence type="ECO:0000256" key="1">
    <source>
        <dbReference type="ARBA" id="ARBA00004123"/>
    </source>
</evidence>
<dbReference type="GO" id="GO:0009909">
    <property type="term" value="P:regulation of flower development"/>
    <property type="evidence" value="ECO:0007669"/>
    <property type="project" value="InterPro"/>
</dbReference>
<evidence type="ECO:0000259" key="4">
    <source>
        <dbReference type="PROSITE" id="PS51017"/>
    </source>
</evidence>
<reference evidence="5 6" key="1">
    <citation type="submission" date="2024-01" db="EMBL/GenBank/DDBJ databases">
        <title>A telomere-to-telomere, gap-free genome of sweet tea (Lithocarpus litseifolius).</title>
        <authorList>
            <person name="Zhou J."/>
        </authorList>
    </citation>
    <scope>NUCLEOTIDE SEQUENCE [LARGE SCALE GENOMIC DNA]</scope>
    <source>
        <strain evidence="5">Zhou-2022a</strain>
        <tissue evidence="5">Leaf</tissue>
    </source>
</reference>